<comment type="caution">
    <text evidence="3">The sequence shown here is derived from an EMBL/GenBank/DDBJ whole genome shotgun (WGS) entry which is preliminary data.</text>
</comment>
<dbReference type="Gene3D" id="1.20.1110.10">
    <property type="entry name" value="Calcium-transporting ATPase, transmembrane domain"/>
    <property type="match status" value="1"/>
</dbReference>
<proteinExistence type="predicted"/>
<keyword evidence="1" id="KW-0812">Transmembrane</keyword>
<feature type="transmembrane region" description="Helical" evidence="1">
    <location>
        <begin position="70"/>
        <end position="92"/>
    </location>
</feature>
<evidence type="ECO:0000256" key="1">
    <source>
        <dbReference type="SAM" id="Phobius"/>
    </source>
</evidence>
<dbReference type="Pfam" id="PF00689">
    <property type="entry name" value="Cation_ATPase_C"/>
    <property type="match status" value="1"/>
</dbReference>
<feature type="transmembrane region" description="Helical" evidence="1">
    <location>
        <begin position="44"/>
        <end position="64"/>
    </location>
</feature>
<feature type="domain" description="Cation-transporting P-type ATPase C-terminal" evidence="2">
    <location>
        <begin position="8"/>
        <end position="99"/>
    </location>
</feature>
<dbReference type="EMBL" id="VSSQ01145488">
    <property type="protein sequence ID" value="MPN64506.1"/>
    <property type="molecule type" value="Genomic_DNA"/>
</dbReference>
<accession>A0A645JM76</accession>
<dbReference type="AlphaFoldDB" id="A0A645JM76"/>
<keyword evidence="1" id="KW-1133">Transmembrane helix</keyword>
<protein>
    <submittedName>
        <fullName evidence="3">Calcium-transporting ATPase 1</fullName>
    </submittedName>
</protein>
<evidence type="ECO:0000313" key="3">
    <source>
        <dbReference type="EMBL" id="MPN64506.1"/>
    </source>
</evidence>
<sequence>MQHSPEFGVAMSFTTLIWCRTLQTFPARSNTQTAIQAGFFANKVVLIAVVVCSALFSLTMIPGLKEVFSIPTAFGVSEILICLGIAFVTILLMEITKLIIVHVQNGKEKE</sequence>
<organism evidence="3">
    <name type="scientific">bioreactor metagenome</name>
    <dbReference type="NCBI Taxonomy" id="1076179"/>
    <lineage>
        <taxon>unclassified sequences</taxon>
        <taxon>metagenomes</taxon>
        <taxon>ecological metagenomes</taxon>
    </lineage>
</organism>
<dbReference type="InterPro" id="IPR023298">
    <property type="entry name" value="ATPase_P-typ_TM_dom_sf"/>
</dbReference>
<gene>
    <name evidence="3" type="primary">yoaB_7</name>
    <name evidence="3" type="ORF">SDC9_212281</name>
</gene>
<reference evidence="3" key="1">
    <citation type="submission" date="2019-08" db="EMBL/GenBank/DDBJ databases">
        <authorList>
            <person name="Kucharzyk K."/>
            <person name="Murdoch R.W."/>
            <person name="Higgins S."/>
            <person name="Loffler F."/>
        </authorList>
    </citation>
    <scope>NUCLEOTIDE SEQUENCE</scope>
</reference>
<keyword evidence="1" id="KW-0472">Membrane</keyword>
<evidence type="ECO:0000259" key="2">
    <source>
        <dbReference type="Pfam" id="PF00689"/>
    </source>
</evidence>
<dbReference type="SUPFAM" id="SSF81665">
    <property type="entry name" value="Calcium ATPase, transmembrane domain M"/>
    <property type="match status" value="1"/>
</dbReference>
<dbReference type="InterPro" id="IPR006068">
    <property type="entry name" value="ATPase_P-typ_cation-transptr_C"/>
</dbReference>
<name>A0A645JM76_9ZZZZ</name>